<evidence type="ECO:0000313" key="2">
    <source>
        <dbReference type="Proteomes" id="UP000525078"/>
    </source>
</evidence>
<comment type="caution">
    <text evidence="1">The sequence shown here is derived from an EMBL/GenBank/DDBJ whole genome shotgun (WGS) entry which is preliminary data.</text>
</comment>
<dbReference type="EMBL" id="JAATIP010000116">
    <property type="protein sequence ID" value="KAF4370733.1"/>
    <property type="molecule type" value="Genomic_DNA"/>
</dbReference>
<reference evidence="1 2" key="1">
    <citation type="journal article" date="2020" name="bioRxiv">
        <title>Sequence and annotation of 42 cannabis genomes reveals extensive copy number variation in cannabinoid synthesis and pathogen resistance genes.</title>
        <authorList>
            <person name="Mckernan K.J."/>
            <person name="Helbert Y."/>
            <person name="Kane L.T."/>
            <person name="Ebling H."/>
            <person name="Zhang L."/>
            <person name="Liu B."/>
            <person name="Eaton Z."/>
            <person name="Mclaughlin S."/>
            <person name="Kingan S."/>
            <person name="Baybayan P."/>
            <person name="Concepcion G."/>
            <person name="Jordan M."/>
            <person name="Riva A."/>
            <person name="Barbazuk W."/>
            <person name="Harkins T."/>
        </authorList>
    </citation>
    <scope>NUCLEOTIDE SEQUENCE [LARGE SCALE GENOMIC DNA]</scope>
    <source>
        <strain evidence="2">cv. Jamaican Lion 4</strain>
        <tissue evidence="1">Leaf</tissue>
    </source>
</reference>
<protein>
    <recommendedName>
        <fullName evidence="3">Reverse transcriptase zinc-binding domain-containing protein</fullName>
    </recommendedName>
</protein>
<proteinExistence type="predicted"/>
<sequence length="105" mass="11947">MERDVDVFAFRCGVRRRVMGPESSVSTTLVGTHTCDLTQLSVVIQRKFQINQLLTRDHLSKVFSLSSVNCPVCDSDQESHGYLFVDCPFTKQVFVEISKWLGVFE</sequence>
<evidence type="ECO:0000313" key="1">
    <source>
        <dbReference type="EMBL" id="KAF4370733.1"/>
    </source>
</evidence>
<evidence type="ECO:0008006" key="3">
    <source>
        <dbReference type="Google" id="ProtNLM"/>
    </source>
</evidence>
<dbReference type="AlphaFoldDB" id="A0A7J6FJ40"/>
<dbReference type="Proteomes" id="UP000525078">
    <property type="component" value="Unassembled WGS sequence"/>
</dbReference>
<name>A0A7J6FJ40_CANSA</name>
<gene>
    <name evidence="1" type="ORF">F8388_025112</name>
</gene>
<accession>A0A7J6FJ40</accession>
<organism evidence="1 2">
    <name type="scientific">Cannabis sativa</name>
    <name type="common">Hemp</name>
    <name type="synonym">Marijuana</name>
    <dbReference type="NCBI Taxonomy" id="3483"/>
    <lineage>
        <taxon>Eukaryota</taxon>
        <taxon>Viridiplantae</taxon>
        <taxon>Streptophyta</taxon>
        <taxon>Embryophyta</taxon>
        <taxon>Tracheophyta</taxon>
        <taxon>Spermatophyta</taxon>
        <taxon>Magnoliopsida</taxon>
        <taxon>eudicotyledons</taxon>
        <taxon>Gunneridae</taxon>
        <taxon>Pentapetalae</taxon>
        <taxon>rosids</taxon>
        <taxon>fabids</taxon>
        <taxon>Rosales</taxon>
        <taxon>Cannabaceae</taxon>
        <taxon>Cannabis</taxon>
    </lineage>
</organism>